<dbReference type="InterPro" id="IPR050357">
    <property type="entry name" value="Arrestin_domain-protein"/>
</dbReference>
<dbReference type="OrthoDB" id="2333384at2759"/>
<dbReference type="PANTHER" id="PTHR11188:SF17">
    <property type="entry name" value="FI21816P1"/>
    <property type="match status" value="1"/>
</dbReference>
<accession>A0A1Y1YPV7</accession>
<dbReference type="Pfam" id="PF00339">
    <property type="entry name" value="Arrestin_N"/>
    <property type="match status" value="1"/>
</dbReference>
<dbReference type="InterPro" id="IPR011022">
    <property type="entry name" value="Arrestin_C-like"/>
</dbReference>
<organism evidence="3 4">
    <name type="scientific">Basidiobolus meristosporus CBS 931.73</name>
    <dbReference type="NCBI Taxonomy" id="1314790"/>
    <lineage>
        <taxon>Eukaryota</taxon>
        <taxon>Fungi</taxon>
        <taxon>Fungi incertae sedis</taxon>
        <taxon>Zoopagomycota</taxon>
        <taxon>Entomophthoromycotina</taxon>
        <taxon>Basidiobolomycetes</taxon>
        <taxon>Basidiobolales</taxon>
        <taxon>Basidiobolaceae</taxon>
        <taxon>Basidiobolus</taxon>
    </lineage>
</organism>
<dbReference type="GO" id="GO:0005737">
    <property type="term" value="C:cytoplasm"/>
    <property type="evidence" value="ECO:0007669"/>
    <property type="project" value="TreeGrafter"/>
</dbReference>
<dbReference type="AlphaFoldDB" id="A0A1Y1YPV7"/>
<keyword evidence="4" id="KW-1185">Reference proteome</keyword>
<feature type="domain" description="Arrestin-like N-terminal" evidence="1">
    <location>
        <begin position="61"/>
        <end position="138"/>
    </location>
</feature>
<dbReference type="Gene3D" id="2.60.40.640">
    <property type="match status" value="1"/>
</dbReference>
<evidence type="ECO:0008006" key="5">
    <source>
        <dbReference type="Google" id="ProtNLM"/>
    </source>
</evidence>
<gene>
    <name evidence="3" type="ORF">K493DRAFT_392993</name>
</gene>
<comment type="caution">
    <text evidence="3">The sequence shown here is derived from an EMBL/GenBank/DDBJ whole genome shotgun (WGS) entry which is preliminary data.</text>
</comment>
<reference evidence="3 4" key="1">
    <citation type="submission" date="2016-07" db="EMBL/GenBank/DDBJ databases">
        <title>Pervasive Adenine N6-methylation of Active Genes in Fungi.</title>
        <authorList>
            <consortium name="DOE Joint Genome Institute"/>
            <person name="Mondo S.J."/>
            <person name="Dannebaum R.O."/>
            <person name="Kuo R.C."/>
            <person name="Labutti K."/>
            <person name="Haridas S."/>
            <person name="Kuo A."/>
            <person name="Salamov A."/>
            <person name="Ahrendt S.R."/>
            <person name="Lipzen A."/>
            <person name="Sullivan W."/>
            <person name="Andreopoulos W.B."/>
            <person name="Clum A."/>
            <person name="Lindquist E."/>
            <person name="Daum C."/>
            <person name="Ramamoorthy G.K."/>
            <person name="Gryganskyi A."/>
            <person name="Culley D."/>
            <person name="Magnuson J.K."/>
            <person name="James T.Y."/>
            <person name="O'Malley M.A."/>
            <person name="Stajich J.E."/>
            <person name="Spatafora J.W."/>
            <person name="Visel A."/>
            <person name="Grigoriev I.V."/>
        </authorList>
    </citation>
    <scope>NUCLEOTIDE SEQUENCE [LARGE SCALE GENOMIC DNA]</scope>
    <source>
        <strain evidence="3 4">CBS 931.73</strain>
    </source>
</reference>
<dbReference type="InterPro" id="IPR014752">
    <property type="entry name" value="Arrestin-like_C"/>
</dbReference>
<dbReference type="GO" id="GO:0015031">
    <property type="term" value="P:protein transport"/>
    <property type="evidence" value="ECO:0007669"/>
    <property type="project" value="TreeGrafter"/>
</dbReference>
<protein>
    <recommendedName>
        <fullName evidence="5">Arrestin C-terminal-like domain-containing protein</fullName>
    </recommendedName>
</protein>
<dbReference type="STRING" id="1314790.A0A1Y1YPV7"/>
<dbReference type="PANTHER" id="PTHR11188">
    <property type="entry name" value="ARRESTIN DOMAIN CONTAINING PROTEIN"/>
    <property type="match status" value="1"/>
</dbReference>
<name>A0A1Y1YPV7_9FUNG</name>
<evidence type="ECO:0000259" key="1">
    <source>
        <dbReference type="Pfam" id="PF00339"/>
    </source>
</evidence>
<feature type="domain" description="Arrestin C-terminal-like" evidence="2">
    <location>
        <begin position="161"/>
        <end position="275"/>
    </location>
</feature>
<evidence type="ECO:0000313" key="3">
    <source>
        <dbReference type="EMBL" id="ORX99863.1"/>
    </source>
</evidence>
<dbReference type="EMBL" id="MCFE01000091">
    <property type="protein sequence ID" value="ORX99863.1"/>
    <property type="molecule type" value="Genomic_DNA"/>
</dbReference>
<proteinExistence type="predicted"/>
<dbReference type="Pfam" id="PF02752">
    <property type="entry name" value="Arrestin_C"/>
    <property type="match status" value="1"/>
</dbReference>
<dbReference type="Proteomes" id="UP000193498">
    <property type="component" value="Unassembled WGS sequence"/>
</dbReference>
<dbReference type="InterPro" id="IPR011021">
    <property type="entry name" value="Arrestin-like_N"/>
</dbReference>
<evidence type="ECO:0000313" key="4">
    <source>
        <dbReference type="Proteomes" id="UP000193498"/>
    </source>
</evidence>
<sequence length="313" mass="35339">MWFGNNLHIHLYNEAVVLRGDRDTASGHILRGYVTLSLRNTSKFSSLEISFQGVASIPGESSETFLHQQTQVLNETETKKAFSSGTYIYQFEFSLMGDQPETIHSRNGSIKYMLKAVATKEGFPFQTDLKAEREIQVQRIQSLDANEMDSQELLKLGEIQGELGFTIYSSSNSYQPGQEVPLKIGTKLLNTKSRIESIQACIVEVSKYHTKHGTIKSSKRPLVDTIRYEDLRRRNPNRHQNTLKIPVDSGIQPDSKSDYLSVSHSIEVQICMLSSSGVKKYILIRNQIHLTHKDSDVLPPYISLPADCPPIYS</sequence>
<dbReference type="InParanoid" id="A0A1Y1YPV7"/>
<evidence type="ECO:0000259" key="2">
    <source>
        <dbReference type="Pfam" id="PF02752"/>
    </source>
</evidence>